<dbReference type="EMBL" id="CP077090">
    <property type="protein sequence ID" value="QXI09111.1"/>
    <property type="molecule type" value="Genomic_DNA"/>
</dbReference>
<dbReference type="RefSeq" id="WP_186622317.1">
    <property type="nucleotide sequence ID" value="NZ_CP077090.1"/>
</dbReference>
<evidence type="ECO:0000313" key="3">
    <source>
        <dbReference type="Proteomes" id="UP000627092"/>
    </source>
</evidence>
<keyword evidence="1" id="KW-0472">Membrane</keyword>
<keyword evidence="1" id="KW-1133">Transmembrane helix</keyword>
<sequence length="184" mass="20302">MWLCTDWKIDWNAISAVATAIAAIIALFVWLYDKHQRSRERNASARLLAQIMTTPVGAAHVQISKFKSDLFPTGSEPLIGSLLQDKNARKQLVEKASAITIELPSQFLDKADFFSEAVNSSLANAFSEVNRLKQFVGLFGDLADNERQDLIDLHLATVLNQIKTAETAAEAAFQALLVVGRTSR</sequence>
<dbReference type="KEGG" id="pze:HU754_014700"/>
<evidence type="ECO:0000313" key="2">
    <source>
        <dbReference type="EMBL" id="QXI09111.1"/>
    </source>
</evidence>
<gene>
    <name evidence="2" type="ORF">HU754_014700</name>
</gene>
<dbReference type="Proteomes" id="UP000627092">
    <property type="component" value="Chromosome"/>
</dbReference>
<reference evidence="2" key="1">
    <citation type="journal article" date="2020" name="Microorganisms">
        <title>Reliable Identification of Environmental Pseudomonas Isolates Using the rpoD Gene.</title>
        <authorList>
            <consortium name="The Broad Institute Genome Sequencing Platform"/>
            <person name="Girard L."/>
            <person name="Lood C."/>
            <person name="Rokni-Zadeh H."/>
            <person name="van Noort V."/>
            <person name="Lavigne R."/>
            <person name="De Mot R."/>
        </authorList>
    </citation>
    <scope>NUCLEOTIDE SEQUENCE</scope>
    <source>
        <strain evidence="2">OE 48.2</strain>
    </source>
</reference>
<feature type="transmembrane region" description="Helical" evidence="1">
    <location>
        <begin position="12"/>
        <end position="32"/>
    </location>
</feature>
<organism evidence="2 3">
    <name type="scientific">Pseudomonas zeae</name>
    <dbReference type="NCBI Taxonomy" id="2745510"/>
    <lineage>
        <taxon>Bacteria</taxon>
        <taxon>Pseudomonadati</taxon>
        <taxon>Pseudomonadota</taxon>
        <taxon>Gammaproteobacteria</taxon>
        <taxon>Pseudomonadales</taxon>
        <taxon>Pseudomonadaceae</taxon>
        <taxon>Pseudomonas</taxon>
    </lineage>
</organism>
<keyword evidence="1" id="KW-0812">Transmembrane</keyword>
<name>A0A9E6T8U9_9PSED</name>
<dbReference type="AlphaFoldDB" id="A0A9E6T8U9"/>
<protein>
    <submittedName>
        <fullName evidence="2">Uncharacterized protein</fullName>
    </submittedName>
</protein>
<accession>A0A9E6T8U9</accession>
<proteinExistence type="predicted"/>
<evidence type="ECO:0000256" key="1">
    <source>
        <dbReference type="SAM" id="Phobius"/>
    </source>
</evidence>
<reference evidence="2" key="2">
    <citation type="journal article" date="2021" name="Microorganisms">
        <title>The Ever-Expanding Pseudomonas Genus: Description of 43 New Species and Partition of the Pseudomonas putida Group.</title>
        <authorList>
            <person name="Girard L."/>
            <person name="Lood C."/>
            <person name="Hofte M."/>
            <person name="Vandamme P."/>
            <person name="Rokni-Zadeh H."/>
            <person name="van Noort V."/>
            <person name="Lavigne R."/>
            <person name="De Mot R."/>
        </authorList>
    </citation>
    <scope>NUCLEOTIDE SEQUENCE</scope>
    <source>
        <strain evidence="2">OE 48.2</strain>
    </source>
</reference>